<comment type="catalytic activity">
    <reaction evidence="10">
        <text>L-prolyl-[hypoxia-inducible factor alpha subunit] + 2-oxoglutarate + O2 = trans-4-hydroxy-L-prolyl-[hypoxia-inducible factor alpha subunit] + succinate + CO2</text>
        <dbReference type="Rhea" id="RHEA:48400"/>
        <dbReference type="Rhea" id="RHEA-COMP:12093"/>
        <dbReference type="Rhea" id="RHEA-COMP:12094"/>
        <dbReference type="ChEBI" id="CHEBI:15379"/>
        <dbReference type="ChEBI" id="CHEBI:16526"/>
        <dbReference type="ChEBI" id="CHEBI:16810"/>
        <dbReference type="ChEBI" id="CHEBI:30031"/>
        <dbReference type="ChEBI" id="CHEBI:50342"/>
        <dbReference type="ChEBI" id="CHEBI:61965"/>
        <dbReference type="EC" id="1.14.11.29"/>
    </reaction>
</comment>
<dbReference type="FunFam" id="2.60.120.620:FF:000005">
    <property type="entry name" value="Egl nine homolog 1"/>
    <property type="match status" value="1"/>
</dbReference>
<evidence type="ECO:0000256" key="7">
    <source>
        <dbReference type="ARBA" id="ARBA00023004"/>
    </source>
</evidence>
<evidence type="ECO:0000256" key="8">
    <source>
        <dbReference type="ARBA" id="ARBA00023242"/>
    </source>
</evidence>
<dbReference type="GO" id="GO:0160082">
    <property type="term" value="F:hypoxia-inducible factor-proline dioxygenase activity"/>
    <property type="evidence" value="ECO:0007669"/>
    <property type="project" value="UniProtKB-EC"/>
</dbReference>
<dbReference type="GO" id="GO:0005737">
    <property type="term" value="C:cytoplasm"/>
    <property type="evidence" value="ECO:0007669"/>
    <property type="project" value="TreeGrafter"/>
</dbReference>
<dbReference type="EMBL" id="JAUPFM010000016">
    <property type="protein sequence ID" value="KAK2826803.1"/>
    <property type="molecule type" value="Genomic_DNA"/>
</dbReference>
<evidence type="ECO:0000256" key="6">
    <source>
        <dbReference type="ARBA" id="ARBA00023002"/>
    </source>
</evidence>
<dbReference type="EC" id="1.14.11.29" evidence="9"/>
<accession>A0AA88LYK5</accession>
<evidence type="ECO:0000313" key="14">
    <source>
        <dbReference type="Proteomes" id="UP001187415"/>
    </source>
</evidence>
<name>A0AA88LYK5_CHASR</name>
<evidence type="ECO:0000256" key="5">
    <source>
        <dbReference type="ARBA" id="ARBA00022964"/>
    </source>
</evidence>
<feature type="region of interest" description="Disordered" evidence="11">
    <location>
        <begin position="103"/>
        <end position="149"/>
    </location>
</feature>
<sequence>MLEKRVFFIIDQRAVKSDSIETSSSFKWLQSTGRQYHIAVMFQQQTLRSAGAIKIHKKTCLITSPAWDFRMALNFLQSNLVSVEQVKTWMGTRADMIPLPKVVSEDDFQNKTPQNEDDRADQRHLDEVPSCGNSRADNRPGGTGFGNQVESQVRNGVNIFFGTSVSMGRGIRNDFGILARAVNFGEDTVGVEAGAADRVAAWMGTRNSSIVSTGDQMDSGFRGMAVTGMNTQVRAADEAGIEVKVGARHKGAVKVANTASSNHLPCVHSWSIQPRPADRKHRSSHRLVLHYMVPCMNYYGMCIFDNFLGSKIGERILCEVKELQCAGRMQDGKLAVRVLDNTKHIRGDQIVWVEGNEPGCENIGYLLSRMDKLITCADGKLGKHKIRGRHSKAMVACYPGNGAGYVKHVDNPNGDGRCITCIYYLNKNWNAKEHGGVLRIFPEGKSYVADVKPLFDRLLFFWSDRRNPHEVQPSYATRYAITVWYFDSEERAEAKRRFRDLTASTQQQGSSSS</sequence>
<keyword evidence="7" id="KW-0408">Iron</keyword>
<dbReference type="PROSITE" id="PS51471">
    <property type="entry name" value="FE2OG_OXY"/>
    <property type="match status" value="1"/>
</dbReference>
<dbReference type="InterPro" id="IPR006620">
    <property type="entry name" value="Pro_4_hyd_alph"/>
</dbReference>
<dbReference type="PANTHER" id="PTHR12907">
    <property type="entry name" value="EGL NINE HOMOLOG-RELATED"/>
    <property type="match status" value="1"/>
</dbReference>
<evidence type="ECO:0000259" key="12">
    <source>
        <dbReference type="PROSITE" id="PS51471"/>
    </source>
</evidence>
<protein>
    <recommendedName>
        <fullName evidence="9">hypoxia-inducible factor-proline dioxygenase</fullName>
        <ecNumber evidence="9">1.14.11.29</ecNumber>
    </recommendedName>
</protein>
<evidence type="ECO:0000256" key="9">
    <source>
        <dbReference type="ARBA" id="ARBA00039004"/>
    </source>
</evidence>
<dbReference type="GO" id="GO:0031418">
    <property type="term" value="F:L-ascorbic acid binding"/>
    <property type="evidence" value="ECO:0007669"/>
    <property type="project" value="UniProtKB-KW"/>
</dbReference>
<dbReference type="SMART" id="SM00702">
    <property type="entry name" value="P4Hc"/>
    <property type="match status" value="1"/>
</dbReference>
<feature type="compositionally biased region" description="Basic and acidic residues" evidence="11">
    <location>
        <begin position="114"/>
        <end position="127"/>
    </location>
</feature>
<dbReference type="Pfam" id="PF13640">
    <property type="entry name" value="2OG-FeII_Oxy_3"/>
    <property type="match status" value="1"/>
</dbReference>
<keyword evidence="3" id="KW-0479">Metal-binding</keyword>
<organism evidence="13 14">
    <name type="scientific">Channa striata</name>
    <name type="common">Snakehead murrel</name>
    <name type="synonym">Ophicephalus striatus</name>
    <dbReference type="NCBI Taxonomy" id="64152"/>
    <lineage>
        <taxon>Eukaryota</taxon>
        <taxon>Metazoa</taxon>
        <taxon>Chordata</taxon>
        <taxon>Craniata</taxon>
        <taxon>Vertebrata</taxon>
        <taxon>Euteleostomi</taxon>
        <taxon>Actinopterygii</taxon>
        <taxon>Neopterygii</taxon>
        <taxon>Teleostei</taxon>
        <taxon>Neoteleostei</taxon>
        <taxon>Acanthomorphata</taxon>
        <taxon>Anabantaria</taxon>
        <taxon>Anabantiformes</taxon>
        <taxon>Channoidei</taxon>
        <taxon>Channidae</taxon>
        <taxon>Channa</taxon>
    </lineage>
</organism>
<dbReference type="Gene3D" id="2.60.120.620">
    <property type="entry name" value="q2cbj1_9rhob like domain"/>
    <property type="match status" value="1"/>
</dbReference>
<evidence type="ECO:0000256" key="10">
    <source>
        <dbReference type="ARBA" id="ARBA00049134"/>
    </source>
</evidence>
<keyword evidence="4" id="KW-0847">Vitamin C</keyword>
<keyword evidence="6" id="KW-0560">Oxidoreductase</keyword>
<dbReference type="GO" id="GO:0008198">
    <property type="term" value="F:ferrous iron binding"/>
    <property type="evidence" value="ECO:0007669"/>
    <property type="project" value="TreeGrafter"/>
</dbReference>
<evidence type="ECO:0000256" key="3">
    <source>
        <dbReference type="ARBA" id="ARBA00022723"/>
    </source>
</evidence>
<evidence type="ECO:0000256" key="2">
    <source>
        <dbReference type="ARBA" id="ARBA00004123"/>
    </source>
</evidence>
<evidence type="ECO:0000256" key="4">
    <source>
        <dbReference type="ARBA" id="ARBA00022896"/>
    </source>
</evidence>
<comment type="cofactor">
    <cofactor evidence="1">
        <name>L-ascorbate</name>
        <dbReference type="ChEBI" id="CHEBI:38290"/>
    </cofactor>
</comment>
<dbReference type="InterPro" id="IPR051559">
    <property type="entry name" value="HIF_prolyl_hydroxylases"/>
</dbReference>
<comment type="subcellular location">
    <subcellularLocation>
        <location evidence="2">Nucleus</location>
    </subcellularLocation>
</comment>
<keyword evidence="8" id="KW-0539">Nucleus</keyword>
<dbReference type="InterPro" id="IPR044862">
    <property type="entry name" value="Pro_4_hyd_alph_FE2OG_OXY"/>
</dbReference>
<dbReference type="GO" id="GO:0005634">
    <property type="term" value="C:nucleus"/>
    <property type="evidence" value="ECO:0007669"/>
    <property type="project" value="UniProtKB-SubCell"/>
</dbReference>
<reference evidence="13" key="1">
    <citation type="submission" date="2023-07" db="EMBL/GenBank/DDBJ databases">
        <title>Chromosome-level Genome Assembly of Striped Snakehead (Channa striata).</title>
        <authorList>
            <person name="Liu H."/>
        </authorList>
    </citation>
    <scope>NUCLEOTIDE SEQUENCE</scope>
    <source>
        <strain evidence="13">Gz</strain>
        <tissue evidence="13">Muscle</tissue>
    </source>
</reference>
<keyword evidence="14" id="KW-1185">Reference proteome</keyword>
<feature type="domain" description="Fe2OG dioxygenase" evidence="12">
    <location>
        <begin position="389"/>
        <end position="487"/>
    </location>
</feature>
<proteinExistence type="predicted"/>
<evidence type="ECO:0000256" key="11">
    <source>
        <dbReference type="SAM" id="MobiDB-lite"/>
    </source>
</evidence>
<evidence type="ECO:0000313" key="13">
    <source>
        <dbReference type="EMBL" id="KAK2826803.1"/>
    </source>
</evidence>
<dbReference type="InterPro" id="IPR005123">
    <property type="entry name" value="Oxoglu/Fe-dep_dioxygenase_dom"/>
</dbReference>
<gene>
    <name evidence="13" type="ORF">Q5P01_021017</name>
</gene>
<dbReference type="Proteomes" id="UP001187415">
    <property type="component" value="Unassembled WGS sequence"/>
</dbReference>
<dbReference type="GO" id="GO:0071456">
    <property type="term" value="P:cellular response to hypoxia"/>
    <property type="evidence" value="ECO:0007669"/>
    <property type="project" value="TreeGrafter"/>
</dbReference>
<dbReference type="AlphaFoldDB" id="A0AA88LYK5"/>
<comment type="caution">
    <text evidence="13">The sequence shown here is derived from an EMBL/GenBank/DDBJ whole genome shotgun (WGS) entry which is preliminary data.</text>
</comment>
<keyword evidence="5" id="KW-0223">Dioxygenase</keyword>
<evidence type="ECO:0000256" key="1">
    <source>
        <dbReference type="ARBA" id="ARBA00001961"/>
    </source>
</evidence>
<dbReference type="PANTHER" id="PTHR12907:SF28">
    <property type="entry name" value="PROLYL HYDROXYLASE EGLN3"/>
    <property type="match status" value="1"/>
</dbReference>